<proteinExistence type="inferred from homology"/>
<evidence type="ECO:0000256" key="9">
    <source>
        <dbReference type="ARBA" id="ARBA00023201"/>
    </source>
</evidence>
<evidence type="ECO:0000256" key="8">
    <source>
        <dbReference type="ARBA" id="ARBA00023136"/>
    </source>
</evidence>
<evidence type="ECO:0000313" key="13">
    <source>
        <dbReference type="Proteomes" id="UP000095280"/>
    </source>
</evidence>
<evidence type="ECO:0000313" key="14">
    <source>
        <dbReference type="WBParaSite" id="maker-uti_cns_0005603-snap-gene-0.2-mRNA-1"/>
    </source>
</evidence>
<dbReference type="GO" id="GO:0015280">
    <property type="term" value="F:ligand-gated sodium channel activity"/>
    <property type="evidence" value="ECO:0007669"/>
    <property type="project" value="TreeGrafter"/>
</dbReference>
<dbReference type="PANTHER" id="PTHR11690:SF248">
    <property type="entry name" value="PICKPOCKET 17, ISOFORM A"/>
    <property type="match status" value="1"/>
</dbReference>
<keyword evidence="5" id="KW-1133">Transmembrane helix</keyword>
<dbReference type="Pfam" id="PF00858">
    <property type="entry name" value="ASC"/>
    <property type="match status" value="1"/>
</dbReference>
<dbReference type="PANTHER" id="PTHR11690">
    <property type="entry name" value="AMILORIDE-SENSITIVE SODIUM CHANNEL-RELATED"/>
    <property type="match status" value="1"/>
</dbReference>
<keyword evidence="9 11" id="KW-0739">Sodium transport</keyword>
<evidence type="ECO:0000256" key="11">
    <source>
        <dbReference type="RuleBase" id="RU000679"/>
    </source>
</evidence>
<name>A0A1I8HDB6_9PLAT</name>
<keyword evidence="10 11" id="KW-0407">Ion channel</keyword>
<dbReference type="GO" id="GO:0005886">
    <property type="term" value="C:plasma membrane"/>
    <property type="evidence" value="ECO:0007669"/>
    <property type="project" value="TreeGrafter"/>
</dbReference>
<comment type="subcellular location">
    <subcellularLocation>
        <location evidence="1">Membrane</location>
        <topology evidence="1">Multi-pass membrane protein</topology>
    </subcellularLocation>
</comment>
<keyword evidence="6" id="KW-0915">Sodium</keyword>
<organism evidence="13 14">
    <name type="scientific">Macrostomum lignano</name>
    <dbReference type="NCBI Taxonomy" id="282301"/>
    <lineage>
        <taxon>Eukaryota</taxon>
        <taxon>Metazoa</taxon>
        <taxon>Spiralia</taxon>
        <taxon>Lophotrochozoa</taxon>
        <taxon>Platyhelminthes</taxon>
        <taxon>Rhabditophora</taxon>
        <taxon>Macrostomorpha</taxon>
        <taxon>Macrostomida</taxon>
        <taxon>Macrostomidae</taxon>
        <taxon>Macrostomum</taxon>
    </lineage>
</organism>
<keyword evidence="7 11" id="KW-0406">Ion transport</keyword>
<accession>A0A1I8HDB6</accession>
<comment type="similarity">
    <text evidence="11">Belongs to the amiloride-sensitive sodium channel (TC 1.A.6) family.</text>
</comment>
<sequence length="1618" mass="175725">DEAVQQGGGDHGFKSVVQAPVRVLVDGADSQRQVLGAEADADLLAAPQGVEADAEVGPGVRVPAGVAAVVETAKAGVLGQPVELAGIQLEGVHAEVRLEALELLHQPACATHFDPSPSTSVMSTMAALRFAPRHQLVKAGSSSRVLEEAAVPPGHLGSRGERLRVFVDKRVHPERQVVALVVHPLDHGGRVGKPGCVEHVVAVVHRPFVVDSELGGRGKALALMFAAASAEAEPAAGDADVQRHRVLNEHSEATRGDPESLDCPAELSQVDVAGHVGCPHLLTCVERPVLAPHLGAAEPELAAHVETVRDLLDRLGEPPLEQPAGGVRRGVGVLPDIGGRAVAAVEVLAGPLGRVVEVQLHFQPLARRRSEQQLVELHVVIRAGALPGHECGQQSSDDKGGGEADQDESEEGQQLAADFESHGWMAQQRTERPTELINKDSQGCDRRWRQVTLRPSRHVTRSLAVEPEHGRRGQKARPLQRAGDEVVQLRVARSSRRHHEVLLLPLRHRHHDNDLVARAAEVALHPALHVLGDHLGQLGRRLGVVARLGQEELQAVLGDAAHLGGRVPGGGLRAQPLFSCRRTGRFRRCRARRSPMRRFSIISVARLGCFALAAAGAEPEEAGDFDRCRRSPPDEAALVVVGGCGGGGGPACDRSSVLTQPWPSLSNTLNACFSISSESRRRIFTTITSRKRGKSMVSSPKSLPVPPMRDCGKDRRIREQKGQRDRARGSMPDLQQRPLRAQLLQLLSRSTVHGISHAASAASRAEQIFWLSLVLLGLCSFVGNLISVVARYNSFPVLTAHYSNEDSFVWPDITFCDNSPVSLRSEEARSNFSYWIRKLQNDSAVVTASRLMETFFFDKNVEQEGVLAVLIRSIALASINSSVFQVNDPRQVLVGVGYRLPNKGIQSEINMDSGWQAFSEDEILSSFLSNTMSMRYRCSCYTLKLNSFINSKQLGAIDAVQFFIRGNFLTYWHFNSSNYQFGGRVFIHAPNTLPESGRMLETPPGVATTVALDQKRRLSDPVKSDCRKAEKTAEVFNYDLRHARRYNLSYFHCHQLLSQTIFYRSCGCFNPNLIVPKLDDRPPVLCLDWSKFKESGLLDNLICLNHTAATYRLEKNFRPLLRRECADLRRPPCHSLSWQLQSHREQYREMWAETANQAREAFLRSILKEFPPHPLSTSESETLVDIVRKGRLSISNLFVMAAKDKGDLVVEEAEYPLSQFLSDIGGLMGLYLGVSVIGLFECAAALLLLVRCWHGAILKACRPTGGGDCGGQKDSAKSCAYRCLSQKLLPTPNQTPRKRPAPSVSVGRRRQQLGDPGPLWRHGQVARPLHDAEPLRELAAGLAHELLRLGQGGIGEDGIVVEVGEKQAGPRVQAELVQEQLGVAVAGLQRVVQLELRPVLHDRGVLVPLHACLHLRQGQHQFSLGGQRVRPEGGKNFGEGVEEHDGHVGAALTVGVPEELVDEAQLLAPVAVEVHQDEDVGLLLRDAAELGGQLKIALLSFREIGGRDDLVLNDLFFVTSITSTSALRELNTTGGCATGCGGSGVGVADASVESTVDSDCSGGAGVGDATAAPTLSRSRSSHATLIVASRIVVMNACEVCQYCALMEKISRELVVTPN</sequence>
<dbReference type="InterPro" id="IPR001873">
    <property type="entry name" value="ENaC"/>
</dbReference>
<feature type="region of interest" description="Disordered" evidence="12">
    <location>
        <begin position="689"/>
        <end position="733"/>
    </location>
</feature>
<evidence type="ECO:0000256" key="4">
    <source>
        <dbReference type="ARBA" id="ARBA00022692"/>
    </source>
</evidence>
<evidence type="ECO:0000256" key="1">
    <source>
        <dbReference type="ARBA" id="ARBA00004141"/>
    </source>
</evidence>
<keyword evidence="8" id="KW-0472">Membrane</keyword>
<evidence type="ECO:0000256" key="12">
    <source>
        <dbReference type="SAM" id="MobiDB-lite"/>
    </source>
</evidence>
<evidence type="ECO:0000256" key="6">
    <source>
        <dbReference type="ARBA" id="ARBA00023053"/>
    </source>
</evidence>
<feature type="region of interest" description="Disordered" evidence="12">
    <location>
        <begin position="388"/>
        <end position="414"/>
    </location>
</feature>
<dbReference type="WBParaSite" id="maker-uti_cns_0005603-snap-gene-0.2-mRNA-1">
    <property type="protein sequence ID" value="maker-uti_cns_0005603-snap-gene-0.2-mRNA-1"/>
    <property type="gene ID" value="maker-uti_cns_0005603-snap-gene-0.2"/>
</dbReference>
<keyword evidence="3 11" id="KW-0894">Sodium channel</keyword>
<evidence type="ECO:0000256" key="7">
    <source>
        <dbReference type="ARBA" id="ARBA00023065"/>
    </source>
</evidence>
<keyword evidence="2 11" id="KW-0813">Transport</keyword>
<evidence type="ECO:0000256" key="10">
    <source>
        <dbReference type="ARBA" id="ARBA00023303"/>
    </source>
</evidence>
<protein>
    <submittedName>
        <fullName evidence="14">ANK_REP_REGION domain-containing protein</fullName>
    </submittedName>
</protein>
<dbReference type="PRINTS" id="PR01078">
    <property type="entry name" value="AMINACHANNEL"/>
</dbReference>
<keyword evidence="4 11" id="KW-0812">Transmembrane</keyword>
<keyword evidence="13" id="KW-1185">Reference proteome</keyword>
<reference evidence="14" key="1">
    <citation type="submission" date="2016-11" db="UniProtKB">
        <authorList>
            <consortium name="WormBaseParasite"/>
        </authorList>
    </citation>
    <scope>IDENTIFICATION</scope>
</reference>
<evidence type="ECO:0000256" key="2">
    <source>
        <dbReference type="ARBA" id="ARBA00022448"/>
    </source>
</evidence>
<dbReference type="Proteomes" id="UP000095280">
    <property type="component" value="Unplaced"/>
</dbReference>
<feature type="region of interest" description="Disordered" evidence="12">
    <location>
        <begin position="1290"/>
        <end position="1323"/>
    </location>
</feature>
<feature type="compositionally biased region" description="Basic and acidic residues" evidence="12">
    <location>
        <begin position="710"/>
        <end position="728"/>
    </location>
</feature>
<evidence type="ECO:0000256" key="3">
    <source>
        <dbReference type="ARBA" id="ARBA00022461"/>
    </source>
</evidence>
<evidence type="ECO:0000256" key="5">
    <source>
        <dbReference type="ARBA" id="ARBA00022989"/>
    </source>
</evidence>
<dbReference type="Gene3D" id="1.10.287.770">
    <property type="entry name" value="YojJ-like"/>
    <property type="match status" value="1"/>
</dbReference>